<name>A0A388TBI6_TERA1</name>
<proteinExistence type="predicted"/>
<sequence length="63" mass="6384">MALVPSTLASSLQTLFDSAKATPMSDSDFAEQFATAIDDYIKTATVNVTAVQPGTGTATGGLS</sequence>
<comment type="caution">
    <text evidence="1">The sequence shown here is derived from an EMBL/GenBank/DDBJ whole genome shotgun (WGS) entry which is preliminary data.</text>
</comment>
<evidence type="ECO:0000313" key="2">
    <source>
        <dbReference type="Proteomes" id="UP000269352"/>
    </source>
</evidence>
<dbReference type="AlphaFoldDB" id="A0A388TBI6"/>
<dbReference type="EMBL" id="BGZN01000032">
    <property type="protein sequence ID" value="GBR74153.1"/>
    <property type="molecule type" value="Genomic_DNA"/>
</dbReference>
<reference evidence="1 2" key="1">
    <citation type="journal article" date="2019" name="ISME J.">
        <title>Genome analyses of uncultured TG2/ZB3 bacteria in 'Margulisbacteria' specifically attached to ectosymbiotic spirochetes of protists in the termite gut.</title>
        <authorList>
            <person name="Utami Y.D."/>
            <person name="Kuwahara H."/>
            <person name="Igai K."/>
            <person name="Murakami T."/>
            <person name="Sugaya K."/>
            <person name="Morikawa T."/>
            <person name="Nagura Y."/>
            <person name="Yuki M."/>
            <person name="Deevong P."/>
            <person name="Inoue T."/>
            <person name="Kihara K."/>
            <person name="Lo N."/>
            <person name="Yamada A."/>
            <person name="Ohkuma M."/>
            <person name="Hongoh Y."/>
        </authorList>
    </citation>
    <scope>NUCLEOTIDE SEQUENCE [LARGE SCALE GENOMIC DNA]</scope>
    <source>
        <strain evidence="1">NkOx7-01</strain>
    </source>
</reference>
<keyword evidence="2" id="KW-1185">Reference proteome</keyword>
<protein>
    <submittedName>
        <fullName evidence="1">Uncharacterized protein</fullName>
    </submittedName>
</protein>
<evidence type="ECO:0000313" key="1">
    <source>
        <dbReference type="EMBL" id="GBR74153.1"/>
    </source>
</evidence>
<gene>
    <name evidence="1" type="ORF">NO1_1378</name>
</gene>
<organism evidence="1 2">
    <name type="scientific">Termititenax aidoneus</name>
    <dbReference type="NCBI Taxonomy" id="2218524"/>
    <lineage>
        <taxon>Bacteria</taxon>
        <taxon>Bacillati</taxon>
        <taxon>Candidatus Margulisiibacteriota</taxon>
        <taxon>Candidatus Termititenacia</taxon>
        <taxon>Candidatus Termititenacales</taxon>
        <taxon>Candidatus Termititenacaceae</taxon>
        <taxon>Candidatus Termititenax</taxon>
    </lineage>
</organism>
<dbReference type="Proteomes" id="UP000269352">
    <property type="component" value="Unassembled WGS sequence"/>
</dbReference>
<accession>A0A388TBI6</accession>